<feature type="domain" description="Helix-turn-helix" evidence="2">
    <location>
        <begin position="24"/>
        <end position="71"/>
    </location>
</feature>
<accession>A0ABX8LC81</accession>
<organism evidence="3 4">
    <name type="scientific">Geomonas subterranea</name>
    <dbReference type="NCBI Taxonomy" id="2847989"/>
    <lineage>
        <taxon>Bacteria</taxon>
        <taxon>Pseudomonadati</taxon>
        <taxon>Thermodesulfobacteriota</taxon>
        <taxon>Desulfuromonadia</taxon>
        <taxon>Geobacterales</taxon>
        <taxon>Geobacteraceae</taxon>
        <taxon>Geomonas</taxon>
    </lineage>
</organism>
<evidence type="ECO:0000259" key="2">
    <source>
        <dbReference type="Pfam" id="PF12728"/>
    </source>
</evidence>
<dbReference type="Pfam" id="PF12728">
    <property type="entry name" value="HTH_17"/>
    <property type="match status" value="1"/>
</dbReference>
<name>A0ABX8LC81_9BACT</name>
<feature type="region of interest" description="Disordered" evidence="1">
    <location>
        <begin position="1"/>
        <end position="21"/>
    </location>
</feature>
<evidence type="ECO:0000313" key="3">
    <source>
        <dbReference type="EMBL" id="QXE89631.1"/>
    </source>
</evidence>
<dbReference type="InterPro" id="IPR041657">
    <property type="entry name" value="HTH_17"/>
</dbReference>
<dbReference type="Proteomes" id="UP000683559">
    <property type="component" value="Chromosome"/>
</dbReference>
<dbReference type="RefSeq" id="WP_217286304.1">
    <property type="nucleotide sequence ID" value="NZ_CP077683.1"/>
</dbReference>
<dbReference type="EMBL" id="CP077683">
    <property type="protein sequence ID" value="QXE89631.1"/>
    <property type="molecule type" value="Genomic_DNA"/>
</dbReference>
<evidence type="ECO:0000256" key="1">
    <source>
        <dbReference type="SAM" id="MobiDB-lite"/>
    </source>
</evidence>
<protein>
    <submittedName>
        <fullName evidence="3">Helix-turn-helix domain-containing protein</fullName>
    </submittedName>
</protein>
<proteinExistence type="predicted"/>
<reference evidence="3 4" key="1">
    <citation type="submission" date="2021-06" db="EMBL/GenBank/DDBJ databases">
        <title>Gemonas diversity in paddy soil.</title>
        <authorList>
            <person name="Liu G."/>
        </authorList>
    </citation>
    <scope>NUCLEOTIDE SEQUENCE [LARGE SCALE GENOMIC DNA]</scope>
    <source>
        <strain evidence="3 4">RG2</strain>
    </source>
</reference>
<gene>
    <name evidence="3" type="ORF">KP001_14435</name>
</gene>
<evidence type="ECO:0000313" key="4">
    <source>
        <dbReference type="Proteomes" id="UP000683559"/>
    </source>
</evidence>
<keyword evidence="4" id="KW-1185">Reference proteome</keyword>
<sequence>MKNNPNVTQLPRAATAQPHGDRLLRQAEVQAMLGAAKSTVEQWRLKGQGPKFVKIGRSVRYRFSDVTAYIAGLEAFGSTTEADHAA</sequence>